<dbReference type="SMART" id="SM00398">
    <property type="entry name" value="HMG"/>
    <property type="match status" value="2"/>
</dbReference>
<dbReference type="InterPro" id="IPR009071">
    <property type="entry name" value="HMG_box_dom"/>
</dbReference>
<feature type="region of interest" description="Disordered" evidence="3">
    <location>
        <begin position="46"/>
        <end position="123"/>
    </location>
</feature>
<feature type="domain" description="HMG box" evidence="4">
    <location>
        <begin position="223"/>
        <end position="294"/>
    </location>
</feature>
<keyword evidence="6" id="KW-1185">Reference proteome</keyword>
<dbReference type="STRING" id="1353952.A0A165E7B1"/>
<dbReference type="InParanoid" id="A0A165E7B1"/>
<keyword evidence="2" id="KW-0539">Nucleus</keyword>
<gene>
    <name evidence="5" type="ORF">CALCODRAFT_519509</name>
</gene>
<dbReference type="Proteomes" id="UP000076842">
    <property type="component" value="Unassembled WGS sequence"/>
</dbReference>
<feature type="compositionally biased region" description="Low complexity" evidence="3">
    <location>
        <begin position="46"/>
        <end position="64"/>
    </location>
</feature>
<dbReference type="InterPro" id="IPR050342">
    <property type="entry name" value="HMGB"/>
</dbReference>
<accession>A0A165E7B1</accession>
<sequence length="294" mass="32560">MFAALLPRIFVNARVAIAPRAFAVSRVLPLTPRPLLFPSRSFAATATATKRSSTSAKATSTRASGRPKGSTTGASKKAAPKTKRKKAATKKKPLAKKLAKKKPAKKTKKAKPKAPKVVLPKPPNRGATTYGLFVKENFSKMGKPNMTRDEFFAASQALGAEWKALSDAEKQKYQQASDKSRKEGHLAFLEWAQGITPAVLRKINKQRRLKKKVQLRLPRHTDVVKPTNPFMIFVADQRALPESWEGAPTEGRAAQIWFARRSGEQWRSLSDTQKAPYFERTARHNAAYKAQASV</sequence>
<dbReference type="GO" id="GO:0003677">
    <property type="term" value="F:DNA binding"/>
    <property type="evidence" value="ECO:0007669"/>
    <property type="project" value="UniProtKB-UniRule"/>
</dbReference>
<keyword evidence="1 2" id="KW-0238">DNA-binding</keyword>
<feature type="domain" description="HMG box" evidence="4">
    <location>
        <begin position="123"/>
        <end position="192"/>
    </location>
</feature>
<feature type="compositionally biased region" description="Basic residues" evidence="3">
    <location>
        <begin position="78"/>
        <end position="114"/>
    </location>
</feature>
<dbReference type="CDD" id="cd00084">
    <property type="entry name" value="HMG-box_SF"/>
    <property type="match status" value="1"/>
</dbReference>
<dbReference type="GO" id="GO:0005634">
    <property type="term" value="C:nucleus"/>
    <property type="evidence" value="ECO:0007669"/>
    <property type="project" value="UniProtKB-UniRule"/>
</dbReference>
<evidence type="ECO:0000313" key="5">
    <source>
        <dbReference type="EMBL" id="KZT54252.1"/>
    </source>
</evidence>
<dbReference type="InterPro" id="IPR036910">
    <property type="entry name" value="HMG_box_dom_sf"/>
</dbReference>
<evidence type="ECO:0000259" key="4">
    <source>
        <dbReference type="PROSITE" id="PS50118"/>
    </source>
</evidence>
<feature type="DNA-binding region" description="HMG box" evidence="2">
    <location>
        <begin position="223"/>
        <end position="294"/>
    </location>
</feature>
<evidence type="ECO:0000256" key="1">
    <source>
        <dbReference type="ARBA" id="ARBA00023125"/>
    </source>
</evidence>
<name>A0A165E7B1_9BASI</name>
<dbReference type="OrthoDB" id="1919336at2759"/>
<feature type="DNA-binding region" description="HMG box" evidence="2">
    <location>
        <begin position="123"/>
        <end position="192"/>
    </location>
</feature>
<dbReference type="AlphaFoldDB" id="A0A165E7B1"/>
<protein>
    <recommendedName>
        <fullName evidence="4">HMG box domain-containing protein</fullName>
    </recommendedName>
</protein>
<dbReference type="PANTHER" id="PTHR48112">
    <property type="entry name" value="HIGH MOBILITY GROUP PROTEIN DSP1"/>
    <property type="match status" value="1"/>
</dbReference>
<proteinExistence type="predicted"/>
<evidence type="ECO:0000313" key="6">
    <source>
        <dbReference type="Proteomes" id="UP000076842"/>
    </source>
</evidence>
<dbReference type="Gene3D" id="1.10.30.10">
    <property type="entry name" value="High mobility group box domain"/>
    <property type="match status" value="2"/>
</dbReference>
<dbReference type="EMBL" id="KV424018">
    <property type="protein sequence ID" value="KZT54252.1"/>
    <property type="molecule type" value="Genomic_DNA"/>
</dbReference>
<organism evidence="5 6">
    <name type="scientific">Calocera cornea HHB12733</name>
    <dbReference type="NCBI Taxonomy" id="1353952"/>
    <lineage>
        <taxon>Eukaryota</taxon>
        <taxon>Fungi</taxon>
        <taxon>Dikarya</taxon>
        <taxon>Basidiomycota</taxon>
        <taxon>Agaricomycotina</taxon>
        <taxon>Dacrymycetes</taxon>
        <taxon>Dacrymycetales</taxon>
        <taxon>Dacrymycetaceae</taxon>
        <taxon>Calocera</taxon>
    </lineage>
</organism>
<dbReference type="PROSITE" id="PS50118">
    <property type="entry name" value="HMG_BOX_2"/>
    <property type="match status" value="2"/>
</dbReference>
<evidence type="ECO:0000256" key="2">
    <source>
        <dbReference type="PROSITE-ProRule" id="PRU00267"/>
    </source>
</evidence>
<evidence type="ECO:0000256" key="3">
    <source>
        <dbReference type="SAM" id="MobiDB-lite"/>
    </source>
</evidence>
<dbReference type="Pfam" id="PF00505">
    <property type="entry name" value="HMG_box"/>
    <property type="match status" value="1"/>
</dbReference>
<dbReference type="SUPFAM" id="SSF47095">
    <property type="entry name" value="HMG-box"/>
    <property type="match status" value="2"/>
</dbReference>
<reference evidence="5 6" key="1">
    <citation type="journal article" date="2016" name="Mol. Biol. Evol.">
        <title>Comparative Genomics of Early-Diverging Mushroom-Forming Fungi Provides Insights into the Origins of Lignocellulose Decay Capabilities.</title>
        <authorList>
            <person name="Nagy L.G."/>
            <person name="Riley R."/>
            <person name="Tritt A."/>
            <person name="Adam C."/>
            <person name="Daum C."/>
            <person name="Floudas D."/>
            <person name="Sun H."/>
            <person name="Yadav J.S."/>
            <person name="Pangilinan J."/>
            <person name="Larsson K.H."/>
            <person name="Matsuura K."/>
            <person name="Barry K."/>
            <person name="Labutti K."/>
            <person name="Kuo R."/>
            <person name="Ohm R.A."/>
            <person name="Bhattacharya S.S."/>
            <person name="Shirouzu T."/>
            <person name="Yoshinaga Y."/>
            <person name="Martin F.M."/>
            <person name="Grigoriev I.V."/>
            <person name="Hibbett D.S."/>
        </authorList>
    </citation>
    <scope>NUCLEOTIDE SEQUENCE [LARGE SCALE GENOMIC DNA]</scope>
    <source>
        <strain evidence="5 6">HHB12733</strain>
    </source>
</reference>